<dbReference type="RefSeq" id="WP_340275805.1">
    <property type="nucleotide sequence ID" value="NZ_JBAKIA010000012.1"/>
</dbReference>
<keyword evidence="3" id="KW-1185">Reference proteome</keyword>
<feature type="signal peptide" evidence="1">
    <location>
        <begin position="1"/>
        <end position="30"/>
    </location>
</feature>
<sequence>MRRLRTIASAVVCIVGAGLFTAANVMPSHAVEVYDLLFKNGTLDDMSQGSVLEYDRTVSARDNEELGAKSTGTIRLSIEPEDMAGLQFVQGEKFRKIGEFPSTVGNPMIMYFVETVIRDMAGTAGGSPYYIRNRVKAALIEDAPIVDAVISVHGKDVKAQAITLYPFKNDPNRARMKGFGDLALTITMSADVPGWYYSLKADTDAAGADSTDAAPAYFSEIVLAKAEAIQ</sequence>
<evidence type="ECO:0000313" key="3">
    <source>
        <dbReference type="Proteomes" id="UP001385499"/>
    </source>
</evidence>
<dbReference type="EMBL" id="JBAKIA010000012">
    <property type="protein sequence ID" value="MEJ8475641.1"/>
    <property type="molecule type" value="Genomic_DNA"/>
</dbReference>
<gene>
    <name evidence="2" type="ORF">V6575_16230</name>
</gene>
<organism evidence="2 3">
    <name type="scientific">Roseibium algae</name>
    <dbReference type="NCBI Taxonomy" id="3123038"/>
    <lineage>
        <taxon>Bacteria</taxon>
        <taxon>Pseudomonadati</taxon>
        <taxon>Pseudomonadota</taxon>
        <taxon>Alphaproteobacteria</taxon>
        <taxon>Hyphomicrobiales</taxon>
        <taxon>Stappiaceae</taxon>
        <taxon>Roseibium</taxon>
    </lineage>
</organism>
<accession>A0ABU8TN83</accession>
<dbReference type="Proteomes" id="UP001385499">
    <property type="component" value="Unassembled WGS sequence"/>
</dbReference>
<comment type="caution">
    <text evidence="2">The sequence shown here is derived from an EMBL/GenBank/DDBJ whole genome shotgun (WGS) entry which is preliminary data.</text>
</comment>
<feature type="chain" id="PRO_5047063721" evidence="1">
    <location>
        <begin position="31"/>
        <end position="230"/>
    </location>
</feature>
<name>A0ABU8TN83_9HYPH</name>
<protein>
    <submittedName>
        <fullName evidence="2">Uncharacterized protein</fullName>
    </submittedName>
</protein>
<evidence type="ECO:0000313" key="2">
    <source>
        <dbReference type="EMBL" id="MEJ8475641.1"/>
    </source>
</evidence>
<reference evidence="2 3" key="1">
    <citation type="submission" date="2024-02" db="EMBL/GenBank/DDBJ databases">
        <title>Roseibium algae sp. nov., isolated from marine alga (Grateloupia sp.), showing potential in myo-inositol conversion.</title>
        <authorList>
            <person name="Wang Y."/>
        </authorList>
    </citation>
    <scope>NUCLEOTIDE SEQUENCE [LARGE SCALE GENOMIC DNA]</scope>
    <source>
        <strain evidence="2 3">H3510</strain>
    </source>
</reference>
<keyword evidence="1" id="KW-0732">Signal</keyword>
<evidence type="ECO:0000256" key="1">
    <source>
        <dbReference type="SAM" id="SignalP"/>
    </source>
</evidence>
<proteinExistence type="predicted"/>